<organism evidence="8 9">
    <name type="scientific">Actinokineospora guangxiensis</name>
    <dbReference type="NCBI Taxonomy" id="1490288"/>
    <lineage>
        <taxon>Bacteria</taxon>
        <taxon>Bacillati</taxon>
        <taxon>Actinomycetota</taxon>
        <taxon>Actinomycetes</taxon>
        <taxon>Pseudonocardiales</taxon>
        <taxon>Pseudonocardiaceae</taxon>
        <taxon>Actinokineospora</taxon>
    </lineage>
</organism>
<evidence type="ECO:0000256" key="3">
    <source>
        <dbReference type="ARBA" id="ARBA00022989"/>
    </source>
</evidence>
<keyword evidence="4 5" id="KW-0472">Membrane</keyword>
<dbReference type="PANTHER" id="PTHR40763:SF5">
    <property type="entry name" value="MEMBRANE PROTEIN"/>
    <property type="match status" value="1"/>
</dbReference>
<accession>A0ABW0ERY6</accession>
<keyword evidence="9" id="KW-1185">Reference proteome</keyword>
<dbReference type="Pfam" id="PF08044">
    <property type="entry name" value="DUF1707"/>
    <property type="match status" value="1"/>
</dbReference>
<dbReference type="InterPro" id="IPR007829">
    <property type="entry name" value="TM2"/>
</dbReference>
<protein>
    <submittedName>
        <fullName evidence="8">DUF1707 domain-containing protein</fullName>
    </submittedName>
</protein>
<evidence type="ECO:0000259" key="6">
    <source>
        <dbReference type="Pfam" id="PF05154"/>
    </source>
</evidence>
<dbReference type="PANTHER" id="PTHR40763">
    <property type="entry name" value="MEMBRANE PROTEIN-RELATED"/>
    <property type="match status" value="1"/>
</dbReference>
<dbReference type="RefSeq" id="WP_378249861.1">
    <property type="nucleotide sequence ID" value="NZ_JBHSKF010000014.1"/>
</dbReference>
<gene>
    <name evidence="8" type="ORF">ACFPM7_23280</name>
</gene>
<proteinExistence type="predicted"/>
<keyword evidence="3 5" id="KW-1133">Transmembrane helix</keyword>
<evidence type="ECO:0000256" key="5">
    <source>
        <dbReference type="SAM" id="Phobius"/>
    </source>
</evidence>
<evidence type="ECO:0000259" key="7">
    <source>
        <dbReference type="Pfam" id="PF08044"/>
    </source>
</evidence>
<dbReference type="Proteomes" id="UP001596157">
    <property type="component" value="Unassembled WGS sequence"/>
</dbReference>
<keyword evidence="2 5" id="KW-0812">Transmembrane</keyword>
<name>A0ABW0ERY6_9PSEU</name>
<reference evidence="9" key="1">
    <citation type="journal article" date="2019" name="Int. J. Syst. Evol. Microbiol.">
        <title>The Global Catalogue of Microorganisms (GCM) 10K type strain sequencing project: providing services to taxonomists for standard genome sequencing and annotation.</title>
        <authorList>
            <consortium name="The Broad Institute Genomics Platform"/>
            <consortium name="The Broad Institute Genome Sequencing Center for Infectious Disease"/>
            <person name="Wu L."/>
            <person name="Ma J."/>
        </authorList>
    </citation>
    <scope>NUCLEOTIDE SEQUENCE [LARGE SCALE GENOMIC DNA]</scope>
    <source>
        <strain evidence="9">CCUG 59778</strain>
    </source>
</reference>
<dbReference type="Pfam" id="PF05154">
    <property type="entry name" value="TM2"/>
    <property type="match status" value="1"/>
</dbReference>
<comment type="subcellular location">
    <subcellularLocation>
        <location evidence="1">Membrane</location>
        <topology evidence="1">Multi-pass membrane protein</topology>
    </subcellularLocation>
</comment>
<dbReference type="InterPro" id="IPR012551">
    <property type="entry name" value="DUF1707_SHOCT-like"/>
</dbReference>
<evidence type="ECO:0000256" key="2">
    <source>
        <dbReference type="ARBA" id="ARBA00022692"/>
    </source>
</evidence>
<evidence type="ECO:0000256" key="1">
    <source>
        <dbReference type="ARBA" id="ARBA00004141"/>
    </source>
</evidence>
<evidence type="ECO:0000313" key="8">
    <source>
        <dbReference type="EMBL" id="MFC5289989.1"/>
    </source>
</evidence>
<evidence type="ECO:0000256" key="4">
    <source>
        <dbReference type="ARBA" id="ARBA00023136"/>
    </source>
</evidence>
<sequence length="170" mass="18040">MGEGGGDALRIGTAEREDAMRVLGEHFGAGRLQIDEYEQRVDAVTTAVTRGDLRALFADLPAPYPPFMAPPMWAAPPPPPMPPPAYGAVPMYPPPYAPPPVVYSPKSKLAAGLLQILVPLGAGRFYTGHYGIAVAQLLTCGGFGIWCLIDGIILLVGRDQTDAEGRLLSD</sequence>
<feature type="domain" description="TM2" evidence="6">
    <location>
        <begin position="105"/>
        <end position="152"/>
    </location>
</feature>
<evidence type="ECO:0000313" key="9">
    <source>
        <dbReference type="Proteomes" id="UP001596157"/>
    </source>
</evidence>
<comment type="caution">
    <text evidence="8">The sequence shown here is derived from an EMBL/GenBank/DDBJ whole genome shotgun (WGS) entry which is preliminary data.</text>
</comment>
<feature type="transmembrane region" description="Helical" evidence="5">
    <location>
        <begin position="133"/>
        <end position="156"/>
    </location>
</feature>
<dbReference type="EMBL" id="JBHSKF010000014">
    <property type="protein sequence ID" value="MFC5289989.1"/>
    <property type="molecule type" value="Genomic_DNA"/>
</dbReference>
<feature type="domain" description="DUF1707" evidence="7">
    <location>
        <begin position="9"/>
        <end position="61"/>
    </location>
</feature>